<dbReference type="CDD" id="cd15488">
    <property type="entry name" value="Tm-1-like"/>
    <property type="match status" value="1"/>
</dbReference>
<dbReference type="PANTHER" id="PTHR31862:SF1">
    <property type="entry name" value="UPF0261 DOMAIN PROTEIN (AFU_ORTHOLOGUE AFUA_1G10120)"/>
    <property type="match status" value="1"/>
</dbReference>
<dbReference type="Gene3D" id="3.40.50.12020">
    <property type="entry name" value="Uncharacterised protein family UPF0261, NN domain"/>
    <property type="match status" value="1"/>
</dbReference>
<evidence type="ECO:0000259" key="1">
    <source>
        <dbReference type="Pfam" id="PF06792"/>
    </source>
</evidence>
<gene>
    <name evidence="3" type="ORF">X797_009899</name>
</gene>
<dbReference type="eggNOG" id="ENOG502QT37">
    <property type="taxonomic scope" value="Eukaryota"/>
</dbReference>
<dbReference type="InterPro" id="IPR008322">
    <property type="entry name" value="UPF0261"/>
</dbReference>
<accession>A0A0A1UQ85</accession>
<dbReference type="EMBL" id="JELW01000042">
    <property type="protein sequence ID" value="EXU96982.1"/>
    <property type="molecule type" value="Genomic_DNA"/>
</dbReference>
<protein>
    <submittedName>
        <fullName evidence="3">UPF0261 family protein</fullName>
    </submittedName>
</protein>
<dbReference type="AlphaFoldDB" id="A0A0A1UQ85"/>
<evidence type="ECO:0000259" key="2">
    <source>
        <dbReference type="Pfam" id="PF23189"/>
    </source>
</evidence>
<dbReference type="InterPro" id="IPR056778">
    <property type="entry name" value="UPF0261_C"/>
</dbReference>
<dbReference type="Pfam" id="PF06792">
    <property type="entry name" value="UPF0261"/>
    <property type="match status" value="1"/>
</dbReference>
<dbReference type="PANTHER" id="PTHR31862">
    <property type="entry name" value="UPF0261 DOMAIN PROTEIN (AFU_ORTHOLOGUE AFUA_1G10120)"/>
    <property type="match status" value="1"/>
</dbReference>
<organism evidence="3 4">
    <name type="scientific">Metarhizium robertsii</name>
    <dbReference type="NCBI Taxonomy" id="568076"/>
    <lineage>
        <taxon>Eukaryota</taxon>
        <taxon>Fungi</taxon>
        <taxon>Dikarya</taxon>
        <taxon>Ascomycota</taxon>
        <taxon>Pezizomycotina</taxon>
        <taxon>Sordariomycetes</taxon>
        <taxon>Hypocreomycetidae</taxon>
        <taxon>Hypocreales</taxon>
        <taxon>Clavicipitaceae</taxon>
        <taxon>Metarhizium</taxon>
    </lineage>
</organism>
<proteinExistence type="predicted"/>
<evidence type="ECO:0000313" key="3">
    <source>
        <dbReference type="EMBL" id="EXU96982.1"/>
    </source>
</evidence>
<name>A0A0A1UQ85_9HYPO</name>
<dbReference type="InterPro" id="IPR044122">
    <property type="entry name" value="UPF0261_N"/>
</dbReference>
<reference evidence="3 4" key="1">
    <citation type="submission" date="2014-02" db="EMBL/GenBank/DDBJ databases">
        <title>The genome sequence of the entomopathogenic fungus Metarhizium robertsii ARSEF 2575.</title>
        <authorList>
            <person name="Giuliano Garisto Donzelli B."/>
            <person name="Roe B.A."/>
            <person name="Macmil S.L."/>
            <person name="Krasnoff S.B."/>
            <person name="Gibson D.M."/>
        </authorList>
    </citation>
    <scope>NUCLEOTIDE SEQUENCE [LARGE SCALE GENOMIC DNA]</scope>
    <source>
        <strain evidence="3 4">ARSEF 2575</strain>
    </source>
</reference>
<evidence type="ECO:0000313" key="4">
    <source>
        <dbReference type="Proteomes" id="UP000030151"/>
    </source>
</evidence>
<feature type="domain" description="UPF0261" evidence="2">
    <location>
        <begin position="200"/>
        <end position="420"/>
    </location>
</feature>
<dbReference type="HOGENOM" id="CLU_036813_1_0_1"/>
<comment type="caution">
    <text evidence="3">The sequence shown here is derived from an EMBL/GenBank/DDBJ whole genome shotgun (WGS) entry which is preliminary data.</text>
</comment>
<dbReference type="PIRSF" id="PIRSF033271">
    <property type="entry name" value="UCP033271"/>
    <property type="match status" value="1"/>
</dbReference>
<dbReference type="Proteomes" id="UP000030151">
    <property type="component" value="Unassembled WGS sequence"/>
</dbReference>
<dbReference type="NCBIfam" id="NF002674">
    <property type="entry name" value="PRK02399.1-2"/>
    <property type="match status" value="1"/>
</dbReference>
<dbReference type="Pfam" id="PF23189">
    <property type="entry name" value="UPF0261_C"/>
    <property type="match status" value="1"/>
</dbReference>
<feature type="domain" description="UPF0261" evidence="1">
    <location>
        <begin position="2"/>
        <end position="183"/>
    </location>
</feature>
<dbReference type="InterPro" id="IPR051353">
    <property type="entry name" value="Tobamovirus_resist_UPF0261"/>
</dbReference>
<dbReference type="OrthoDB" id="10264588at2759"/>
<dbReference type="Gene3D" id="3.40.50.12030">
    <property type="entry name" value="Uncharacterised protein family UPF0261, NC domain"/>
    <property type="match status" value="1"/>
</dbReference>
<sequence>MPHIVIIGTLDTKKDEFMYLRERIASISQCLPLPTHITLIDCGREQVTNSAISISRSQLLEQYSQPGRHVPPRSRAEAIDEVIPCASKYIRDLEHRHKIHGIIGAGGSGGTSIVSAVMRDAVPLGLPKLIVSTVASGETGPVVGETDMSLMYSVVDIAGTNRLLCDILSNAAGAIAGMALSYEQRLARDNPRTKTAGTQRTRIGITMFGVTTACVDTVRRHLESHHDAEVYVFHATGHGGKSMERLVEQGGLDAVLDLTTTEVCDLLAGGNMRAGTERFEAALKRGIPNVVSVGAVDMVNFGPLETVPTCYKHRRLYRHNPNVTLMRTSDTECADVAMFMVDKLRRFAKDASMVEVWLPMGGVSSLSTPSGPFADSRADGALFETLKFGLKESGIRVVEDAREINDGGFAVDIAERLMSLVARTLGQ</sequence>